<evidence type="ECO:0000256" key="4">
    <source>
        <dbReference type="ARBA" id="ARBA00022544"/>
    </source>
</evidence>
<feature type="transmembrane region" description="Helical" evidence="8">
    <location>
        <begin position="266"/>
        <end position="295"/>
    </location>
</feature>
<feature type="transmembrane region" description="Helical" evidence="8">
    <location>
        <begin position="42"/>
        <end position="63"/>
    </location>
</feature>
<evidence type="ECO:0000313" key="10">
    <source>
        <dbReference type="Proteomes" id="UP000297900"/>
    </source>
</evidence>
<dbReference type="GO" id="GO:0016020">
    <property type="term" value="C:membrane"/>
    <property type="evidence" value="ECO:0007669"/>
    <property type="project" value="UniProtKB-SubCell"/>
</dbReference>
<dbReference type="InterPro" id="IPR004761">
    <property type="entry name" value="Spore_GerAB"/>
</dbReference>
<protein>
    <submittedName>
        <fullName evidence="9">Uncharacterized protein</fullName>
    </submittedName>
</protein>
<dbReference type="Proteomes" id="UP000297900">
    <property type="component" value="Unassembled WGS sequence"/>
</dbReference>
<feature type="transmembrane region" description="Helical" evidence="8">
    <location>
        <begin position="84"/>
        <end position="103"/>
    </location>
</feature>
<gene>
    <name evidence="9" type="ORF">E2980_13900</name>
</gene>
<evidence type="ECO:0000313" key="9">
    <source>
        <dbReference type="EMBL" id="TFE25404.1"/>
    </source>
</evidence>
<feature type="transmembrane region" description="Helical" evidence="8">
    <location>
        <begin position="331"/>
        <end position="352"/>
    </location>
</feature>
<accession>A0A4Y8LUN3</accession>
<feature type="transmembrane region" description="Helical" evidence="8">
    <location>
        <begin position="302"/>
        <end position="319"/>
    </location>
</feature>
<feature type="transmembrane region" description="Helical" evidence="8">
    <location>
        <begin position="12"/>
        <end position="36"/>
    </location>
</feature>
<dbReference type="Gene3D" id="1.20.1740.10">
    <property type="entry name" value="Amino acid/polyamine transporter I"/>
    <property type="match status" value="1"/>
</dbReference>
<evidence type="ECO:0000256" key="7">
    <source>
        <dbReference type="ARBA" id="ARBA00023136"/>
    </source>
</evidence>
<evidence type="ECO:0000256" key="2">
    <source>
        <dbReference type="ARBA" id="ARBA00007998"/>
    </source>
</evidence>
<comment type="subcellular location">
    <subcellularLocation>
        <location evidence="1">Membrane</location>
        <topology evidence="1">Multi-pass membrane protein</topology>
    </subcellularLocation>
</comment>
<evidence type="ECO:0000256" key="6">
    <source>
        <dbReference type="ARBA" id="ARBA00022989"/>
    </source>
</evidence>
<reference evidence="9 10" key="1">
    <citation type="submission" date="2019-03" db="EMBL/GenBank/DDBJ databases">
        <title>Cohnella endophytica sp. nov., a novel endophytic bacterium isolated from bark of Sonneratia apetala.</title>
        <authorList>
            <person name="Tuo L."/>
        </authorList>
    </citation>
    <scope>NUCLEOTIDE SEQUENCE [LARGE SCALE GENOMIC DNA]</scope>
    <source>
        <strain evidence="9 10">CCTCC AB 208254</strain>
    </source>
</reference>
<feature type="transmembrane region" description="Helical" evidence="8">
    <location>
        <begin position="115"/>
        <end position="136"/>
    </location>
</feature>
<dbReference type="GO" id="GO:0009847">
    <property type="term" value="P:spore germination"/>
    <property type="evidence" value="ECO:0007669"/>
    <property type="project" value="InterPro"/>
</dbReference>
<evidence type="ECO:0000256" key="8">
    <source>
        <dbReference type="SAM" id="Phobius"/>
    </source>
</evidence>
<dbReference type="PANTHER" id="PTHR34975">
    <property type="entry name" value="SPORE GERMINATION PROTEIN A2"/>
    <property type="match status" value="1"/>
</dbReference>
<dbReference type="AlphaFoldDB" id="A0A4Y8LUN3"/>
<dbReference type="RefSeq" id="WP_135152795.1">
    <property type="nucleotide sequence ID" value="NZ_SOMN01000019.1"/>
</dbReference>
<proteinExistence type="inferred from homology"/>
<dbReference type="Pfam" id="PF03845">
    <property type="entry name" value="Spore_permease"/>
    <property type="match status" value="1"/>
</dbReference>
<keyword evidence="4" id="KW-0309">Germination</keyword>
<dbReference type="OrthoDB" id="2078716at2"/>
<keyword evidence="6 8" id="KW-1133">Transmembrane helix</keyword>
<comment type="similarity">
    <text evidence="2">Belongs to the amino acid-polyamine-organocation (APC) superfamily. Spore germination protein (SGP) (TC 2.A.3.9) family.</text>
</comment>
<keyword evidence="10" id="KW-1185">Reference proteome</keyword>
<feature type="transmembrane region" description="Helical" evidence="8">
    <location>
        <begin position="143"/>
        <end position="164"/>
    </location>
</feature>
<evidence type="ECO:0000256" key="5">
    <source>
        <dbReference type="ARBA" id="ARBA00022692"/>
    </source>
</evidence>
<keyword evidence="5 8" id="KW-0812">Transmembrane</keyword>
<organism evidence="9 10">
    <name type="scientific">Cohnella luojiensis</name>
    <dbReference type="NCBI Taxonomy" id="652876"/>
    <lineage>
        <taxon>Bacteria</taxon>
        <taxon>Bacillati</taxon>
        <taxon>Bacillota</taxon>
        <taxon>Bacilli</taxon>
        <taxon>Bacillales</taxon>
        <taxon>Paenibacillaceae</taxon>
        <taxon>Cohnella</taxon>
    </lineage>
</organism>
<name>A0A4Y8LUN3_9BACL</name>
<feature type="transmembrane region" description="Helical" evidence="8">
    <location>
        <begin position="217"/>
        <end position="241"/>
    </location>
</feature>
<feature type="transmembrane region" description="Helical" evidence="8">
    <location>
        <begin position="193"/>
        <end position="210"/>
    </location>
</feature>
<keyword evidence="7 8" id="KW-0472">Membrane</keyword>
<keyword evidence="3" id="KW-0813">Transport</keyword>
<sequence>MQMEQKQKISTLQAIILVVQSIMPTAVLVVPSIAIGAASQDAWISIVLAWVFGVVLALLFGSICMRNPGVPFLTLLENKLGRTVSIITGILLAQYYLATTASILRESVNFISEQFLTKTPVIVLAAVSLIVVIYAVSHGIEVIARISIIVFMGAIHFLAIYVVLQLNQIDLKYLFPIAESGISRIIQGGLPPYGWFSEAAFLLLLSPYLNKPGHSRAIGVLGVTIAGGQLLVIVLLVLFVFGPELPKMLSYPTFAITEIFLERIDILFICIWIATMYMKLCIFFFGTVHCIVHLFRIRFEKPFLIVLGVLVLLTAIYSWPSNASISEHQEFTSFPFLFLVNALLPFALWIGLRWKGRNNLGSGGS</sequence>
<evidence type="ECO:0000256" key="3">
    <source>
        <dbReference type="ARBA" id="ARBA00022448"/>
    </source>
</evidence>
<dbReference type="PANTHER" id="PTHR34975:SF2">
    <property type="entry name" value="SPORE GERMINATION PROTEIN A2"/>
    <property type="match status" value="1"/>
</dbReference>
<dbReference type="NCBIfam" id="TIGR00912">
    <property type="entry name" value="2A0309"/>
    <property type="match status" value="1"/>
</dbReference>
<evidence type="ECO:0000256" key="1">
    <source>
        <dbReference type="ARBA" id="ARBA00004141"/>
    </source>
</evidence>
<dbReference type="EMBL" id="SOMN01000019">
    <property type="protein sequence ID" value="TFE25404.1"/>
    <property type="molecule type" value="Genomic_DNA"/>
</dbReference>
<comment type="caution">
    <text evidence="9">The sequence shown here is derived from an EMBL/GenBank/DDBJ whole genome shotgun (WGS) entry which is preliminary data.</text>
</comment>